<dbReference type="PANTHER" id="PTHR47893:SF1">
    <property type="entry name" value="REGULATORY PROTEIN PCHR"/>
    <property type="match status" value="1"/>
</dbReference>
<evidence type="ECO:0000313" key="4">
    <source>
        <dbReference type="EMBL" id="SDL84899.1"/>
    </source>
</evidence>
<evidence type="ECO:0000256" key="2">
    <source>
        <dbReference type="ARBA" id="ARBA00023163"/>
    </source>
</evidence>
<dbReference type="GO" id="GO:0043565">
    <property type="term" value="F:sequence-specific DNA binding"/>
    <property type="evidence" value="ECO:0007669"/>
    <property type="project" value="InterPro"/>
</dbReference>
<dbReference type="Gene3D" id="1.10.10.60">
    <property type="entry name" value="Homeodomain-like"/>
    <property type="match status" value="1"/>
</dbReference>
<evidence type="ECO:0000256" key="1">
    <source>
        <dbReference type="ARBA" id="ARBA00023015"/>
    </source>
</evidence>
<dbReference type="SUPFAM" id="SSF46689">
    <property type="entry name" value="Homeodomain-like"/>
    <property type="match status" value="2"/>
</dbReference>
<dbReference type="InterPro" id="IPR018060">
    <property type="entry name" value="HTH_AraC"/>
</dbReference>
<organism evidence="4 5">
    <name type="scientific">Dendrosporobacter quercicolus</name>
    <dbReference type="NCBI Taxonomy" id="146817"/>
    <lineage>
        <taxon>Bacteria</taxon>
        <taxon>Bacillati</taxon>
        <taxon>Bacillota</taxon>
        <taxon>Negativicutes</taxon>
        <taxon>Selenomonadales</taxon>
        <taxon>Sporomusaceae</taxon>
        <taxon>Dendrosporobacter</taxon>
    </lineage>
</organism>
<dbReference type="GO" id="GO:0003700">
    <property type="term" value="F:DNA-binding transcription factor activity"/>
    <property type="evidence" value="ECO:0007669"/>
    <property type="project" value="InterPro"/>
</dbReference>
<dbReference type="PROSITE" id="PS01124">
    <property type="entry name" value="HTH_ARAC_FAMILY_2"/>
    <property type="match status" value="1"/>
</dbReference>
<dbReference type="PANTHER" id="PTHR47893">
    <property type="entry name" value="REGULATORY PROTEIN PCHR"/>
    <property type="match status" value="1"/>
</dbReference>
<keyword evidence="2" id="KW-0804">Transcription</keyword>
<feature type="domain" description="HTH araC/xylS-type" evidence="3">
    <location>
        <begin position="219"/>
        <end position="317"/>
    </location>
</feature>
<accession>A0A1G9NEK4</accession>
<reference evidence="4 5" key="1">
    <citation type="submission" date="2016-10" db="EMBL/GenBank/DDBJ databases">
        <authorList>
            <person name="de Groot N.N."/>
        </authorList>
    </citation>
    <scope>NUCLEOTIDE SEQUENCE [LARGE SCALE GENOMIC DNA]</scope>
    <source>
        <strain evidence="4 5">DSM 1736</strain>
    </source>
</reference>
<dbReference type="AlphaFoldDB" id="A0A1G9NEK4"/>
<evidence type="ECO:0000313" key="5">
    <source>
        <dbReference type="Proteomes" id="UP000214880"/>
    </source>
</evidence>
<proteinExistence type="predicted"/>
<sequence>MKQKQDKAIDYTDVKISGASEGCTVYELKNADGTGRITSYQVFPGIRLAYNDFYMSTCPENLIWDQNILEINHCREGRFECEFLSGMYTYLQQGDLAVNMAANNRVVYASFPLEHYHGVSILIELEEADGMISSLLQDISIDLYALREKLCGGGSCFIIRAKDSIEHIFSELYTIPDTVKLGYFKLKVLELLLFLSVIDASFQAEERPYFPKSQVNKIKSIQQLVTQHMEQHFTLGELSQRFDISLTAMNACFKAVYGVSIYAYVRIYRMQAAAAMLLQSQDSITAIAGQVGYANSSKFASAFKSVMQVAPSVYRKSH</sequence>
<dbReference type="SMART" id="SM00342">
    <property type="entry name" value="HTH_ARAC"/>
    <property type="match status" value="1"/>
</dbReference>
<dbReference type="Proteomes" id="UP000214880">
    <property type="component" value="Unassembled WGS sequence"/>
</dbReference>
<gene>
    <name evidence="4" type="ORF">SAMN04488502_101988</name>
</gene>
<keyword evidence="1" id="KW-0805">Transcription regulation</keyword>
<dbReference type="EMBL" id="FNHB01000001">
    <property type="protein sequence ID" value="SDL84899.1"/>
    <property type="molecule type" value="Genomic_DNA"/>
</dbReference>
<dbReference type="InterPro" id="IPR009057">
    <property type="entry name" value="Homeodomain-like_sf"/>
</dbReference>
<dbReference type="OrthoDB" id="9772607at2"/>
<evidence type="ECO:0000259" key="3">
    <source>
        <dbReference type="PROSITE" id="PS01124"/>
    </source>
</evidence>
<name>A0A1G9NEK4_9FIRM</name>
<protein>
    <submittedName>
        <fullName evidence="4">AraC-type DNA-binding protein</fullName>
    </submittedName>
</protein>
<dbReference type="STRING" id="146817.SAMN04488502_101988"/>
<dbReference type="Pfam" id="PF12833">
    <property type="entry name" value="HTH_18"/>
    <property type="match status" value="1"/>
</dbReference>
<dbReference type="InterPro" id="IPR053142">
    <property type="entry name" value="PchR_regulatory_protein"/>
</dbReference>
<dbReference type="RefSeq" id="WP_092069024.1">
    <property type="nucleotide sequence ID" value="NZ_FNHB01000001.1"/>
</dbReference>
<keyword evidence="5" id="KW-1185">Reference proteome</keyword>
<keyword evidence="4" id="KW-0238">DNA-binding</keyword>